<protein>
    <submittedName>
        <fullName evidence="2">DUF4835 domain-containing protein</fullName>
    </submittedName>
</protein>
<dbReference type="OrthoDB" id="9773381at2"/>
<dbReference type="PROSITE" id="PS51257">
    <property type="entry name" value="PROKAR_LIPOPROTEIN"/>
    <property type="match status" value="1"/>
</dbReference>
<feature type="signal peptide" evidence="1">
    <location>
        <begin position="1"/>
        <end position="20"/>
    </location>
</feature>
<accession>A0A512AV13</accession>
<organism evidence="2 3">
    <name type="scientific">Adhaeribacter aerolatus</name>
    <dbReference type="NCBI Taxonomy" id="670289"/>
    <lineage>
        <taxon>Bacteria</taxon>
        <taxon>Pseudomonadati</taxon>
        <taxon>Bacteroidota</taxon>
        <taxon>Cytophagia</taxon>
        <taxon>Cytophagales</taxon>
        <taxon>Hymenobacteraceae</taxon>
        <taxon>Adhaeribacter</taxon>
    </lineage>
</organism>
<evidence type="ECO:0000313" key="2">
    <source>
        <dbReference type="EMBL" id="GEO03533.1"/>
    </source>
</evidence>
<keyword evidence="3" id="KW-1185">Reference proteome</keyword>
<dbReference type="InterPro" id="IPR032274">
    <property type="entry name" value="DUF4835"/>
</dbReference>
<keyword evidence="1" id="KW-0732">Signal</keyword>
<comment type="caution">
    <text evidence="2">The sequence shown here is derived from an EMBL/GenBank/DDBJ whole genome shotgun (WGS) entry which is preliminary data.</text>
</comment>
<dbReference type="Proteomes" id="UP000321532">
    <property type="component" value="Unassembled WGS sequence"/>
</dbReference>
<dbReference type="AlphaFoldDB" id="A0A512AV13"/>
<evidence type="ECO:0000256" key="1">
    <source>
        <dbReference type="SAM" id="SignalP"/>
    </source>
</evidence>
<proteinExistence type="predicted"/>
<gene>
    <name evidence="2" type="ORF">AAE02nite_11970</name>
</gene>
<dbReference type="EMBL" id="BJYS01000006">
    <property type="protein sequence ID" value="GEO03533.1"/>
    <property type="molecule type" value="Genomic_DNA"/>
</dbReference>
<sequence length="301" mass="34623">MYKYVVCGLVFLLSCLQLQAQELQCDVIINADQVQIQDRRVFTDMRNAVSNFMNNQRWTNETYKPEERIKCRLLITITQAPQIGSYNAIAQVVTSRPVYGTGYETPLLSLVDRSWAFDYIEAQPLQFSENTFTSNLASLLSFYAYLVVGMDRDSFVRLGGSPYYDRALQILNNAGTQAPNTTGWKSADDTRSRYWMLNNLQDPQLEGFRVAQYLYYRQGMDIFIQKPEDARKNMVEAIKNIQQVFQIRPGAPILRSFFETKADEIVSVFKGANPPEKQAVYAMLSQIDPTNITKYQTIIQR</sequence>
<dbReference type="Pfam" id="PF16119">
    <property type="entry name" value="DUF4835"/>
    <property type="match status" value="1"/>
</dbReference>
<evidence type="ECO:0000313" key="3">
    <source>
        <dbReference type="Proteomes" id="UP000321532"/>
    </source>
</evidence>
<reference evidence="2 3" key="1">
    <citation type="submission" date="2019-07" db="EMBL/GenBank/DDBJ databases">
        <title>Whole genome shotgun sequence of Adhaeribacter aerolatus NBRC 106133.</title>
        <authorList>
            <person name="Hosoyama A."/>
            <person name="Uohara A."/>
            <person name="Ohji S."/>
            <person name="Ichikawa N."/>
        </authorList>
    </citation>
    <scope>NUCLEOTIDE SEQUENCE [LARGE SCALE GENOMIC DNA]</scope>
    <source>
        <strain evidence="2 3">NBRC 106133</strain>
    </source>
</reference>
<name>A0A512AV13_9BACT</name>
<dbReference type="RefSeq" id="WP_146895975.1">
    <property type="nucleotide sequence ID" value="NZ_BJYS01000006.1"/>
</dbReference>
<feature type="chain" id="PRO_5022079367" evidence="1">
    <location>
        <begin position="21"/>
        <end position="301"/>
    </location>
</feature>